<comment type="subcellular location">
    <subcellularLocation>
        <location evidence="9">Cell membrane</location>
        <topology evidence="9">Multi-pass membrane protein</topology>
    </subcellularLocation>
    <subcellularLocation>
        <location evidence="1">Membrane</location>
        <topology evidence="1">Multi-pass membrane protein</topology>
    </subcellularLocation>
</comment>
<dbReference type="InterPro" id="IPR006669">
    <property type="entry name" value="MgtE_transporter"/>
</dbReference>
<dbReference type="SMART" id="SM00116">
    <property type="entry name" value="CBS"/>
    <property type="match status" value="2"/>
</dbReference>
<comment type="caution">
    <text evidence="9">Lacks conserved residue(s) required for the propagation of feature annotation.</text>
</comment>
<dbReference type="SMART" id="SM00924">
    <property type="entry name" value="MgtE_N"/>
    <property type="match status" value="1"/>
</dbReference>
<evidence type="ECO:0000256" key="7">
    <source>
        <dbReference type="ARBA" id="ARBA00023136"/>
    </source>
</evidence>
<comment type="caution">
    <text evidence="11">The sequence shown here is derived from an EMBL/GenBank/DDBJ whole genome shotgun (WGS) entry which is preliminary data.</text>
</comment>
<dbReference type="InterPro" id="IPR000644">
    <property type="entry name" value="CBS_dom"/>
</dbReference>
<dbReference type="RefSeq" id="WP_126728089.1">
    <property type="nucleotide sequence ID" value="NZ_RYZH01000083.1"/>
</dbReference>
<feature type="transmembrane region" description="Helical" evidence="9">
    <location>
        <begin position="288"/>
        <end position="308"/>
    </location>
</feature>
<dbReference type="AlphaFoldDB" id="A0A432MD95"/>
<sequence>MRNALLLPDLRELIRDGQAAAVREFLEDYPPARQAELIEDLHPAEAEAVLRLLEPKERAAIVSYLDHDRQLELIESMSLEDAAALLRDMPHDDRADLVTRLDPDRSEMILRRMAQAERDDIRRLTQYEPGTAGSVMTTDYATLPPFVTVREAIDHLRREAPDRETILTNFVVDHQRRLIGSITLQALILARPTARVEDVMQPDPIRARVDDDREEVARKIAQYDLLALPIVDAEDRLVGIVTHDDALDILREEQSEDLLRFGAVDYDAAEADEDPGEEGIAAAVRRRIGWLLGLFMAAGISASIIYLFEWVNRFGRDTLAIDFQIFIPLLIGTGGNAGSQAVGTVIRGLALGDIREGDFFRVVSREALTGALLGSILGVIGFVASLVLCSIGVLGDVGFLADLRFSVVIALAVLGICTWATTVGSAVPIIARRLGIDPAVVSAPMISTLVDTTGLVIFYCIAIVLLMMLGN</sequence>
<keyword evidence="6 9" id="KW-1133">Transmembrane helix</keyword>
<feature type="domain" description="CBS" evidence="10">
    <location>
        <begin position="200"/>
        <end position="256"/>
    </location>
</feature>
<comment type="similarity">
    <text evidence="2 9">Belongs to the SLC41A transporter family.</text>
</comment>
<feature type="domain" description="CBS" evidence="10">
    <location>
        <begin position="136"/>
        <end position="199"/>
    </location>
</feature>
<dbReference type="InterPro" id="IPR046342">
    <property type="entry name" value="CBS_dom_sf"/>
</dbReference>
<dbReference type="NCBIfam" id="TIGR00400">
    <property type="entry name" value="mgtE"/>
    <property type="match status" value="1"/>
</dbReference>
<dbReference type="InterPro" id="IPR038076">
    <property type="entry name" value="MgtE_N_sf"/>
</dbReference>
<dbReference type="EMBL" id="RYZH01000083">
    <property type="protein sequence ID" value="RUL81815.1"/>
    <property type="molecule type" value="Genomic_DNA"/>
</dbReference>
<dbReference type="InterPro" id="IPR036739">
    <property type="entry name" value="SLC41_membr_dom_sf"/>
</dbReference>
<comment type="function">
    <text evidence="9">Acts as a magnesium transporter.</text>
</comment>
<dbReference type="Gene3D" id="1.10.357.20">
    <property type="entry name" value="SLC41 divalent cation transporters, integral membrane domain"/>
    <property type="match status" value="1"/>
</dbReference>
<dbReference type="SUPFAM" id="SSF54631">
    <property type="entry name" value="CBS-domain pair"/>
    <property type="match status" value="1"/>
</dbReference>
<protein>
    <recommendedName>
        <fullName evidence="9">Magnesium transporter MgtE</fullName>
    </recommendedName>
</protein>
<dbReference type="OrthoDB" id="9790355at2"/>
<dbReference type="PANTHER" id="PTHR43773">
    <property type="entry name" value="MAGNESIUM TRANSPORTER MGTE"/>
    <property type="match status" value="1"/>
</dbReference>
<dbReference type="Gene3D" id="3.10.580.10">
    <property type="entry name" value="CBS-domain"/>
    <property type="match status" value="1"/>
</dbReference>
<evidence type="ECO:0000256" key="9">
    <source>
        <dbReference type="RuleBase" id="RU362011"/>
    </source>
</evidence>
<keyword evidence="5 9" id="KW-0460">Magnesium</keyword>
<comment type="subunit">
    <text evidence="9">Homodimer.</text>
</comment>
<proteinExistence type="inferred from homology"/>
<dbReference type="SUPFAM" id="SSF158791">
    <property type="entry name" value="MgtE N-terminal domain-like"/>
    <property type="match status" value="1"/>
</dbReference>
<dbReference type="PROSITE" id="PS51371">
    <property type="entry name" value="CBS"/>
    <property type="match status" value="2"/>
</dbReference>
<keyword evidence="12" id="KW-1185">Reference proteome</keyword>
<dbReference type="GO" id="GO:0005886">
    <property type="term" value="C:plasma membrane"/>
    <property type="evidence" value="ECO:0007669"/>
    <property type="project" value="UniProtKB-SubCell"/>
</dbReference>
<evidence type="ECO:0000313" key="12">
    <source>
        <dbReference type="Proteomes" id="UP000280296"/>
    </source>
</evidence>
<evidence type="ECO:0000259" key="10">
    <source>
        <dbReference type="PROSITE" id="PS51371"/>
    </source>
</evidence>
<organism evidence="11 12">
    <name type="scientific">Tautonia sociabilis</name>
    <dbReference type="NCBI Taxonomy" id="2080755"/>
    <lineage>
        <taxon>Bacteria</taxon>
        <taxon>Pseudomonadati</taxon>
        <taxon>Planctomycetota</taxon>
        <taxon>Planctomycetia</taxon>
        <taxon>Isosphaerales</taxon>
        <taxon>Isosphaeraceae</taxon>
        <taxon>Tautonia</taxon>
    </lineage>
</organism>
<feature type="transmembrane region" description="Helical" evidence="9">
    <location>
        <begin position="443"/>
        <end position="469"/>
    </location>
</feature>
<feature type="transmembrane region" description="Helical" evidence="9">
    <location>
        <begin position="407"/>
        <end position="431"/>
    </location>
</feature>
<evidence type="ECO:0000256" key="2">
    <source>
        <dbReference type="ARBA" id="ARBA00009749"/>
    </source>
</evidence>
<keyword evidence="3 9" id="KW-0813">Transport</keyword>
<gene>
    <name evidence="11" type="primary">mgtE</name>
    <name evidence="11" type="ORF">TsocGM_24475</name>
</gene>
<reference evidence="11 12" key="2">
    <citation type="submission" date="2019-01" db="EMBL/GenBank/DDBJ databases">
        <title>Tautonia sociabilis, a novel thermotolerant planctomycete of Isosphaeraceae family, isolated from a 4000 m deep subterranean habitat.</title>
        <authorList>
            <person name="Kovaleva O.L."/>
            <person name="Elcheninov A.G."/>
            <person name="Van Heerden E."/>
            <person name="Toshchakov S.V."/>
            <person name="Novikov A."/>
            <person name="Bonch-Osmolovskaya E.A."/>
            <person name="Kublanov I.V."/>
        </authorList>
    </citation>
    <scope>NUCLEOTIDE SEQUENCE [LARGE SCALE GENOMIC DNA]</scope>
    <source>
        <strain evidence="11 12">GM2012</strain>
    </source>
</reference>
<dbReference type="Proteomes" id="UP000280296">
    <property type="component" value="Unassembled WGS sequence"/>
</dbReference>
<dbReference type="InterPro" id="IPR006667">
    <property type="entry name" value="SLC41_membr_dom"/>
</dbReference>
<keyword evidence="9" id="KW-1003">Cell membrane</keyword>
<evidence type="ECO:0000256" key="6">
    <source>
        <dbReference type="ARBA" id="ARBA00022989"/>
    </source>
</evidence>
<dbReference type="GO" id="GO:0015095">
    <property type="term" value="F:magnesium ion transmembrane transporter activity"/>
    <property type="evidence" value="ECO:0007669"/>
    <property type="project" value="UniProtKB-UniRule"/>
</dbReference>
<evidence type="ECO:0000256" key="4">
    <source>
        <dbReference type="ARBA" id="ARBA00022692"/>
    </source>
</evidence>
<evidence type="ECO:0000256" key="1">
    <source>
        <dbReference type="ARBA" id="ARBA00004141"/>
    </source>
</evidence>
<keyword evidence="7 9" id="KW-0472">Membrane</keyword>
<dbReference type="CDD" id="cd04606">
    <property type="entry name" value="CBS_pair_Mg_transporter"/>
    <property type="match status" value="1"/>
</dbReference>
<dbReference type="Pfam" id="PF00571">
    <property type="entry name" value="CBS"/>
    <property type="match status" value="2"/>
</dbReference>
<name>A0A432MD95_9BACT</name>
<dbReference type="Pfam" id="PF01769">
    <property type="entry name" value="MgtE"/>
    <property type="match status" value="1"/>
</dbReference>
<dbReference type="SUPFAM" id="SSF161093">
    <property type="entry name" value="MgtE membrane domain-like"/>
    <property type="match status" value="1"/>
</dbReference>
<dbReference type="InterPro" id="IPR006668">
    <property type="entry name" value="Mg_transptr_MgtE_intracell_dom"/>
</dbReference>
<evidence type="ECO:0000256" key="3">
    <source>
        <dbReference type="ARBA" id="ARBA00022448"/>
    </source>
</evidence>
<keyword evidence="8" id="KW-0129">CBS domain</keyword>
<dbReference type="GO" id="GO:0046872">
    <property type="term" value="F:metal ion binding"/>
    <property type="evidence" value="ECO:0007669"/>
    <property type="project" value="UniProtKB-KW"/>
</dbReference>
<evidence type="ECO:0000256" key="5">
    <source>
        <dbReference type="ARBA" id="ARBA00022842"/>
    </source>
</evidence>
<dbReference type="Gene3D" id="1.25.60.10">
    <property type="entry name" value="MgtE N-terminal domain-like"/>
    <property type="match status" value="1"/>
</dbReference>
<keyword evidence="9" id="KW-0479">Metal-binding</keyword>
<reference evidence="11 12" key="1">
    <citation type="submission" date="2018-12" db="EMBL/GenBank/DDBJ databases">
        <authorList>
            <person name="Toschakov S.V."/>
        </authorList>
    </citation>
    <scope>NUCLEOTIDE SEQUENCE [LARGE SCALE GENOMIC DNA]</scope>
    <source>
        <strain evidence="11 12">GM2012</strain>
    </source>
</reference>
<feature type="transmembrane region" description="Helical" evidence="9">
    <location>
        <begin position="371"/>
        <end position="395"/>
    </location>
</feature>
<evidence type="ECO:0000256" key="8">
    <source>
        <dbReference type="PROSITE-ProRule" id="PRU00703"/>
    </source>
</evidence>
<dbReference type="PANTHER" id="PTHR43773:SF1">
    <property type="entry name" value="MAGNESIUM TRANSPORTER MGTE"/>
    <property type="match status" value="1"/>
</dbReference>
<evidence type="ECO:0000313" key="11">
    <source>
        <dbReference type="EMBL" id="RUL81815.1"/>
    </source>
</evidence>
<keyword evidence="4 9" id="KW-0812">Transmembrane</keyword>
<dbReference type="Pfam" id="PF03448">
    <property type="entry name" value="MgtE_N"/>
    <property type="match status" value="1"/>
</dbReference>
<accession>A0A432MD95</accession>